<dbReference type="Proteomes" id="UP000305202">
    <property type="component" value="Unassembled WGS sequence"/>
</dbReference>
<sequence length="478" mass="48265">MPNIIATVSRENTASAAASVAQHNKGPRPQAVHNSPQTCRRVGAHAGIPGSPARGDDMLSRPVPIDSGGPRDSLVSSRLSPQNTALPGRNHGACRTMPISAPQAGDAVAGGRTTADAGPIKPVMADAPRPACQATRMKTVMQVAVKTAALAVAVTAVLMPIAAMFGIPVGMLSLVQMLAVGVGIAAGVYTVAGPDRFALLMDKILPKTSTHTQSIAGASVGLVSAGVYRASGRGKAIASVAGYYSVKKAASLAGFGDSGAAGLAGANAAGAAIGTVDRLAGGKANMAIHTGAAVGGVIGGWALGRVDGSARVGETAGAGAYYGAGWGKRLDDYAAAIIANPWRLFLGNAESQDRRADSLFMTRMPMASSIAGDDGGEPARYHRYPAFTDLAHGQAAPRWTSGRAEKIAAMTGGVSGGLYAAADIHCGGNLSQTAGAAGVAYHTLSFGKLVLAARNYLNDCAVFAEQGQRRFALVDNID</sequence>
<keyword evidence="4" id="KW-1185">Reference proteome</keyword>
<feature type="transmembrane region" description="Helical" evidence="2">
    <location>
        <begin position="143"/>
        <end position="167"/>
    </location>
</feature>
<evidence type="ECO:0000313" key="3">
    <source>
        <dbReference type="EMBL" id="TKI06852.1"/>
    </source>
</evidence>
<gene>
    <name evidence="3" type="ORF">FCN80_07795</name>
</gene>
<evidence type="ECO:0000256" key="1">
    <source>
        <dbReference type="SAM" id="MobiDB-lite"/>
    </source>
</evidence>
<keyword evidence="2" id="KW-1133">Transmembrane helix</keyword>
<reference evidence="3 4" key="1">
    <citation type="submission" date="2019-04" db="EMBL/GenBank/DDBJ databases">
        <authorList>
            <person name="Li M."/>
            <person name="Gao C."/>
        </authorList>
    </citation>
    <scope>NUCLEOTIDE SEQUENCE [LARGE SCALE GENOMIC DNA]</scope>
    <source>
        <strain evidence="3 4">BGMRC 2031</strain>
    </source>
</reference>
<evidence type="ECO:0000313" key="4">
    <source>
        <dbReference type="Proteomes" id="UP000305202"/>
    </source>
</evidence>
<feature type="region of interest" description="Disordered" evidence="1">
    <location>
        <begin position="41"/>
        <end position="89"/>
    </location>
</feature>
<comment type="caution">
    <text evidence="3">The sequence shown here is derived from an EMBL/GenBank/DDBJ whole genome shotgun (WGS) entry which is preliminary data.</text>
</comment>
<evidence type="ECO:0000256" key="2">
    <source>
        <dbReference type="SAM" id="Phobius"/>
    </source>
</evidence>
<accession>A0ABY2SN42</accession>
<keyword evidence="2" id="KW-0812">Transmembrane</keyword>
<proteinExistence type="predicted"/>
<protein>
    <submittedName>
        <fullName evidence="3">Uncharacterized protein</fullName>
    </submittedName>
</protein>
<feature type="compositionally biased region" description="Polar residues" evidence="1">
    <location>
        <begin position="74"/>
        <end position="85"/>
    </location>
</feature>
<organism evidence="3 4">
    <name type="scientific">Martelella alba</name>
    <dbReference type="NCBI Taxonomy" id="2590451"/>
    <lineage>
        <taxon>Bacteria</taxon>
        <taxon>Pseudomonadati</taxon>
        <taxon>Pseudomonadota</taxon>
        <taxon>Alphaproteobacteria</taxon>
        <taxon>Hyphomicrobiales</taxon>
        <taxon>Aurantimonadaceae</taxon>
        <taxon>Martelella</taxon>
    </lineage>
</organism>
<keyword evidence="2" id="KW-0472">Membrane</keyword>
<dbReference type="EMBL" id="SZPQ01000009">
    <property type="protein sequence ID" value="TKI06852.1"/>
    <property type="molecule type" value="Genomic_DNA"/>
</dbReference>
<dbReference type="RefSeq" id="WP_136989601.1">
    <property type="nucleotide sequence ID" value="NZ_SZPQ01000009.1"/>
</dbReference>
<feature type="transmembrane region" description="Helical" evidence="2">
    <location>
        <begin position="173"/>
        <end position="192"/>
    </location>
</feature>
<name>A0ABY2SN42_9HYPH</name>